<keyword evidence="11" id="KW-0282">Flagellum</keyword>
<evidence type="ECO:0000256" key="9">
    <source>
        <dbReference type="NCBIfam" id="TIGR01400"/>
    </source>
</evidence>
<dbReference type="Pfam" id="PF01311">
    <property type="entry name" value="Bac_export_1"/>
    <property type="match status" value="1"/>
</dbReference>
<dbReference type="Proteomes" id="UP001597362">
    <property type="component" value="Unassembled WGS sequence"/>
</dbReference>
<evidence type="ECO:0000313" key="11">
    <source>
        <dbReference type="EMBL" id="MFD2116815.1"/>
    </source>
</evidence>
<dbReference type="PANTHER" id="PTHR30065:SF1">
    <property type="entry name" value="SURFACE PRESENTATION OF ANTIGENS PROTEIN SPAR"/>
    <property type="match status" value="1"/>
</dbReference>
<dbReference type="InterPro" id="IPR002010">
    <property type="entry name" value="T3SS_IM_R"/>
</dbReference>
<feature type="transmembrane region" description="Helical" evidence="10">
    <location>
        <begin position="61"/>
        <end position="81"/>
    </location>
</feature>
<feature type="transmembrane region" description="Helical" evidence="10">
    <location>
        <begin position="158"/>
        <end position="183"/>
    </location>
</feature>
<keyword evidence="12" id="KW-1185">Reference proteome</keyword>
<feature type="transmembrane region" description="Helical" evidence="10">
    <location>
        <begin position="203"/>
        <end position="231"/>
    </location>
</feature>
<dbReference type="NCBIfam" id="TIGR01400">
    <property type="entry name" value="fliR"/>
    <property type="match status" value="1"/>
</dbReference>
<reference evidence="12" key="1">
    <citation type="journal article" date="2019" name="Int. J. Syst. Evol. Microbiol.">
        <title>The Global Catalogue of Microorganisms (GCM) 10K type strain sequencing project: providing services to taxonomists for standard genome sequencing and annotation.</title>
        <authorList>
            <consortium name="The Broad Institute Genomics Platform"/>
            <consortium name="The Broad Institute Genome Sequencing Center for Infectious Disease"/>
            <person name="Wu L."/>
            <person name="Ma J."/>
        </authorList>
    </citation>
    <scope>NUCLEOTIDE SEQUENCE [LARGE SCALE GENOMIC DNA]</scope>
    <source>
        <strain evidence="12">GH52</strain>
    </source>
</reference>
<keyword evidence="5 10" id="KW-0812">Transmembrane</keyword>
<evidence type="ECO:0000256" key="3">
    <source>
        <dbReference type="ARBA" id="ARBA00021717"/>
    </source>
</evidence>
<comment type="subcellular location">
    <subcellularLocation>
        <location evidence="10">Cell membrane</location>
        <topology evidence="10">Multi-pass membrane protein</topology>
    </subcellularLocation>
    <subcellularLocation>
        <location evidence="10">Bacterial flagellum basal body</location>
    </subcellularLocation>
</comment>
<evidence type="ECO:0000256" key="1">
    <source>
        <dbReference type="ARBA" id="ARBA00002578"/>
    </source>
</evidence>
<keyword evidence="11" id="KW-0969">Cilium</keyword>
<keyword evidence="11" id="KW-0966">Cell projection</keyword>
<evidence type="ECO:0000256" key="4">
    <source>
        <dbReference type="ARBA" id="ARBA00022475"/>
    </source>
</evidence>
<evidence type="ECO:0000313" key="12">
    <source>
        <dbReference type="Proteomes" id="UP001597362"/>
    </source>
</evidence>
<sequence>MIFCRITAFFIVAPIFSARNIPAMFKIGLGFAMSLLIFSVHGSQQTIVATPEFILLILKEILIGLLLGFIVYLFFAIVQTAGSLMDMQIGFAMANVIDPNTGVSAPLLGNFKYMVLMLYFLMLNGHHFLISGLMRSYEWIPLDNDFFAQLVDGNVTQFLVLTFSNTFLIAMQVAAPLIVALFLTDVGLGFLTKSAPQFNVFVVGIPLKIIIGLFLLTLFIPALTVLFEYLFSTMFQSLEQIISILQQ</sequence>
<dbReference type="EMBL" id="JBHUHO010000032">
    <property type="protein sequence ID" value="MFD2116815.1"/>
    <property type="molecule type" value="Genomic_DNA"/>
</dbReference>
<evidence type="ECO:0000256" key="6">
    <source>
        <dbReference type="ARBA" id="ARBA00022989"/>
    </source>
</evidence>
<evidence type="ECO:0000256" key="5">
    <source>
        <dbReference type="ARBA" id="ARBA00022692"/>
    </source>
</evidence>
<evidence type="ECO:0000256" key="8">
    <source>
        <dbReference type="ARBA" id="ARBA00023143"/>
    </source>
</evidence>
<keyword evidence="7 10" id="KW-0472">Membrane</keyword>
<accession>A0ABW4YM42</accession>
<dbReference type="PANTHER" id="PTHR30065">
    <property type="entry name" value="FLAGELLAR BIOSYNTHETIC PROTEIN FLIR"/>
    <property type="match status" value="1"/>
</dbReference>
<feature type="transmembrane region" description="Helical" evidence="10">
    <location>
        <begin position="27"/>
        <end position="49"/>
    </location>
</feature>
<proteinExistence type="inferred from homology"/>
<gene>
    <name evidence="11" type="primary">fliR</name>
    <name evidence="11" type="ORF">ACFSJH_13895</name>
</gene>
<organism evidence="11 12">
    <name type="scientific">Paenibacillus yanchengensis</name>
    <dbReference type="NCBI Taxonomy" id="2035833"/>
    <lineage>
        <taxon>Bacteria</taxon>
        <taxon>Bacillati</taxon>
        <taxon>Bacillota</taxon>
        <taxon>Bacilli</taxon>
        <taxon>Bacillales</taxon>
        <taxon>Paenibacillaceae</taxon>
        <taxon>Paenibacillus</taxon>
    </lineage>
</organism>
<comment type="caution">
    <text evidence="11">The sequence shown here is derived from an EMBL/GenBank/DDBJ whole genome shotgun (WGS) entry which is preliminary data.</text>
</comment>
<evidence type="ECO:0000256" key="10">
    <source>
        <dbReference type="RuleBase" id="RU362071"/>
    </source>
</evidence>
<comment type="function">
    <text evidence="1 10">Role in flagellar biosynthesis.</text>
</comment>
<name>A0ABW4YM42_9BACL</name>
<dbReference type="PRINTS" id="PR00953">
    <property type="entry name" value="TYPE3IMRPROT"/>
</dbReference>
<keyword evidence="6 10" id="KW-1133">Transmembrane helix</keyword>
<comment type="similarity">
    <text evidence="2 10">Belongs to the FliR/MopE/SpaR family.</text>
</comment>
<evidence type="ECO:0000256" key="2">
    <source>
        <dbReference type="ARBA" id="ARBA00009772"/>
    </source>
</evidence>
<feature type="transmembrane region" description="Helical" evidence="10">
    <location>
        <begin position="116"/>
        <end position="137"/>
    </location>
</feature>
<protein>
    <recommendedName>
        <fullName evidence="3 9">Flagellar biosynthetic protein FliR</fullName>
    </recommendedName>
</protein>
<keyword evidence="8 10" id="KW-0975">Bacterial flagellum</keyword>
<dbReference type="InterPro" id="IPR006303">
    <property type="entry name" value="FliR"/>
</dbReference>
<evidence type="ECO:0000256" key="7">
    <source>
        <dbReference type="ARBA" id="ARBA00023136"/>
    </source>
</evidence>
<dbReference type="RefSeq" id="WP_377773372.1">
    <property type="nucleotide sequence ID" value="NZ_JBHUHO010000032.1"/>
</dbReference>
<keyword evidence="4 10" id="KW-1003">Cell membrane</keyword>